<evidence type="ECO:0000259" key="2">
    <source>
        <dbReference type="Pfam" id="PF13456"/>
    </source>
</evidence>
<dbReference type="PANTHER" id="PTHR33050">
    <property type="entry name" value="REVERSE TRANSCRIPTASE DOMAIN-CONTAINING PROTEIN"/>
    <property type="match status" value="1"/>
</dbReference>
<dbReference type="InterPro" id="IPR010998">
    <property type="entry name" value="Integrase_recombinase_N"/>
</dbReference>
<dbReference type="SUPFAM" id="SSF47823">
    <property type="entry name" value="lambda integrase-like, N-terminal domain"/>
    <property type="match status" value="1"/>
</dbReference>
<dbReference type="GO" id="GO:0004523">
    <property type="term" value="F:RNA-DNA hybrid ribonuclease activity"/>
    <property type="evidence" value="ECO:0007669"/>
    <property type="project" value="InterPro"/>
</dbReference>
<dbReference type="CDD" id="cd09275">
    <property type="entry name" value="RNase_HI_RT_DIRS1"/>
    <property type="match status" value="1"/>
</dbReference>
<reference evidence="3 4" key="1">
    <citation type="submission" date="2019-03" db="EMBL/GenBank/DDBJ databases">
        <title>Single cell metagenomics reveals metabolic interactions within the superorganism composed of flagellate Streblomastix strix and complex community of Bacteroidetes bacteria on its surface.</title>
        <authorList>
            <person name="Treitli S.C."/>
            <person name="Kolisko M."/>
            <person name="Husnik F."/>
            <person name="Keeling P."/>
            <person name="Hampl V."/>
        </authorList>
    </citation>
    <scope>NUCLEOTIDE SEQUENCE [LARGE SCALE GENOMIC DNA]</scope>
    <source>
        <strain evidence="3">ST1C</strain>
    </source>
</reference>
<dbReference type="Gene3D" id="3.30.420.10">
    <property type="entry name" value="Ribonuclease H-like superfamily/Ribonuclease H"/>
    <property type="match status" value="1"/>
</dbReference>
<feature type="non-terminal residue" evidence="3">
    <location>
        <position position="307"/>
    </location>
</feature>
<evidence type="ECO:0000313" key="4">
    <source>
        <dbReference type="Proteomes" id="UP000324800"/>
    </source>
</evidence>
<accession>A0A5J4U6H8</accession>
<gene>
    <name evidence="3" type="ORF">EZS28_038503</name>
</gene>
<keyword evidence="1" id="KW-0238">DNA-binding</keyword>
<dbReference type="InterPro" id="IPR052055">
    <property type="entry name" value="Hepadnavirus_pol/RT"/>
</dbReference>
<dbReference type="Pfam" id="PF13456">
    <property type="entry name" value="RVT_3"/>
    <property type="match status" value="1"/>
</dbReference>
<evidence type="ECO:0000256" key="1">
    <source>
        <dbReference type="ARBA" id="ARBA00023125"/>
    </source>
</evidence>
<dbReference type="EMBL" id="SNRW01019879">
    <property type="protein sequence ID" value="KAA6365969.1"/>
    <property type="molecule type" value="Genomic_DNA"/>
</dbReference>
<dbReference type="PANTHER" id="PTHR33050:SF7">
    <property type="entry name" value="RIBONUCLEASE H"/>
    <property type="match status" value="1"/>
</dbReference>
<evidence type="ECO:0000313" key="3">
    <source>
        <dbReference type="EMBL" id="KAA6365969.1"/>
    </source>
</evidence>
<dbReference type="OrthoDB" id="4369127at2759"/>
<feature type="domain" description="RNase H type-1" evidence="2">
    <location>
        <begin position="11"/>
        <end position="100"/>
    </location>
</feature>
<dbReference type="Proteomes" id="UP000324800">
    <property type="component" value="Unassembled WGS sequence"/>
</dbReference>
<dbReference type="AlphaFoldDB" id="A0A5J4U6H8"/>
<dbReference type="InterPro" id="IPR002156">
    <property type="entry name" value="RNaseH_domain"/>
</dbReference>
<comment type="caution">
    <text evidence="3">The sequence shown here is derived from an EMBL/GenBank/DDBJ whole genome shotgun (WGS) entry which is preliminary data.</text>
</comment>
<proteinExistence type="predicted"/>
<organism evidence="3 4">
    <name type="scientific">Streblomastix strix</name>
    <dbReference type="NCBI Taxonomy" id="222440"/>
    <lineage>
        <taxon>Eukaryota</taxon>
        <taxon>Metamonada</taxon>
        <taxon>Preaxostyla</taxon>
        <taxon>Oxymonadida</taxon>
        <taxon>Streblomastigidae</taxon>
        <taxon>Streblomastix</taxon>
    </lineage>
</organism>
<name>A0A5J4U6H8_9EUKA</name>
<sequence>MARQLQDQSLKKLSSNQKELQAVEWALNKFSEAIQTHQIKDILIQSDNSTVVQDLEKRSASTSLNNTLTYIYDYSNQLGVRTRLRHIPGATNLLADSLSRQQDGSDYQLKLMFFKQLCDQLRLEPQIDGLASAWNRQVPIYISWKKEIGAEATNALLCNLGDGRIWWLHPPIPILSQVVNKLIYDYAKAILITPDWRTLPCRMNLESKSVMSIKLPPTRECCIAGPGMEAAEATLPPEDIFKLIPGSSATKELILGSYAPGTLSHYQSALKHWISWCNVKGINPISNDPIDLANCMSDLFSSGKCNR</sequence>
<dbReference type="Gene3D" id="1.10.150.130">
    <property type="match status" value="1"/>
</dbReference>
<dbReference type="GO" id="GO:0003677">
    <property type="term" value="F:DNA binding"/>
    <property type="evidence" value="ECO:0007669"/>
    <property type="project" value="UniProtKB-KW"/>
</dbReference>
<protein>
    <recommendedName>
        <fullName evidence="2">RNase H type-1 domain-containing protein</fullName>
    </recommendedName>
</protein>
<dbReference type="InterPro" id="IPR036397">
    <property type="entry name" value="RNaseH_sf"/>
</dbReference>